<keyword evidence="2" id="KW-1185">Reference proteome</keyword>
<evidence type="ECO:0000313" key="1">
    <source>
        <dbReference type="EMBL" id="CAK9144054.1"/>
    </source>
</evidence>
<organism evidence="1 2">
    <name type="scientific">Ilex paraguariensis</name>
    <name type="common">yerba mate</name>
    <dbReference type="NCBI Taxonomy" id="185542"/>
    <lineage>
        <taxon>Eukaryota</taxon>
        <taxon>Viridiplantae</taxon>
        <taxon>Streptophyta</taxon>
        <taxon>Embryophyta</taxon>
        <taxon>Tracheophyta</taxon>
        <taxon>Spermatophyta</taxon>
        <taxon>Magnoliopsida</taxon>
        <taxon>eudicotyledons</taxon>
        <taxon>Gunneridae</taxon>
        <taxon>Pentapetalae</taxon>
        <taxon>asterids</taxon>
        <taxon>campanulids</taxon>
        <taxon>Aquifoliales</taxon>
        <taxon>Aquifoliaceae</taxon>
        <taxon>Ilex</taxon>
    </lineage>
</organism>
<dbReference type="Proteomes" id="UP001642360">
    <property type="component" value="Unassembled WGS sequence"/>
</dbReference>
<comment type="caution">
    <text evidence="1">The sequence shown here is derived from an EMBL/GenBank/DDBJ whole genome shotgun (WGS) entry which is preliminary data.</text>
</comment>
<reference evidence="1 2" key="1">
    <citation type="submission" date="2024-02" db="EMBL/GenBank/DDBJ databases">
        <authorList>
            <person name="Vignale AGUSTIN F."/>
            <person name="Sosa J E."/>
            <person name="Modenutti C."/>
        </authorList>
    </citation>
    <scope>NUCLEOTIDE SEQUENCE [LARGE SCALE GENOMIC DNA]</scope>
</reference>
<dbReference type="EMBL" id="CAUOFW020001361">
    <property type="protein sequence ID" value="CAK9144054.1"/>
    <property type="molecule type" value="Genomic_DNA"/>
</dbReference>
<proteinExistence type="predicted"/>
<name>A0ABC8RLZ4_9AQUA</name>
<protein>
    <submittedName>
        <fullName evidence="1">Uncharacterized protein</fullName>
    </submittedName>
</protein>
<evidence type="ECO:0000313" key="2">
    <source>
        <dbReference type="Proteomes" id="UP001642360"/>
    </source>
</evidence>
<sequence>MPAIVSLEHPGASPCLDCLLAPLPLGVTLPLLPDLTSAYEGVAQTILVSLPRPPKCRSYLVQASLVSHRRIPWHCPSPLGIAPTTTQTNPGIIWGLHTAQASPSVAQLAHFVGVASMLLGHLPSIP</sequence>
<gene>
    <name evidence="1" type="ORF">ILEXP_LOCUS11795</name>
</gene>
<accession>A0ABC8RLZ4</accession>
<dbReference type="AlphaFoldDB" id="A0ABC8RLZ4"/>